<dbReference type="AlphaFoldDB" id="A0A541B2G1"/>
<evidence type="ECO:0000313" key="2">
    <source>
        <dbReference type="EMBL" id="TQF66485.1"/>
    </source>
</evidence>
<dbReference type="InterPro" id="IPR017853">
    <property type="entry name" value="GH"/>
</dbReference>
<keyword evidence="1" id="KW-0732">Signal</keyword>
<evidence type="ECO:0000313" key="3">
    <source>
        <dbReference type="Proteomes" id="UP000316256"/>
    </source>
</evidence>
<accession>A0A541B2G1</accession>
<dbReference type="Gene3D" id="2.60.40.1180">
    <property type="entry name" value="Golgi alpha-mannosidase II"/>
    <property type="match status" value="1"/>
</dbReference>
<dbReference type="RefSeq" id="WP_142101931.1">
    <property type="nucleotide sequence ID" value="NZ_VIGH01000008.1"/>
</dbReference>
<dbReference type="InterPro" id="IPR013780">
    <property type="entry name" value="Glyco_hydro_b"/>
</dbReference>
<dbReference type="OrthoDB" id="5166947at2"/>
<sequence>MSTTGRVSCSRFRPSRTAVVLITAAVPVALTTIPASAQSPNSVTVVVDTTAPGRTVPADFLGLSFEANLMHEQWLAPGAGNVSKLIANLGHGNLRFSANQVDNTAWTPDPSSPLPAWAKGQRVTPDDLSRVGNLARDTGWSVDMGVNLAHFDPAAAADQARAAEDRIGSALRSVQIGNEPNFYVLASVTGGGQRKPYLPASYADDAHKYRDAIAAAAPGVAVEGPDTAAGGTGSPLAEAGMKAALVDPWLDSYIERFGTESRSLNQHYYPFVNTARLGLSGGSSDAVGGQPTVDKLLSQDTSDRQTAFIRSLVSKAEKAGLQPRLTETNSVAKEGLPGVTNSFGGALWTVDYLMTAAREGVTGVNLHLQPNDCESYPVFCFPDDAARAAGQARPNPNYYAALAVSKLVGGQILPTTVDSGGKRVTALAVRMPDGTVKVMVDNLDRGADAAVTVKVKGGSGTASAQRLTGGAPESTIGTTFAGAAVTPDGAFTPAASESVPAVDGAYRLDAGAASAVLLTAPAR</sequence>
<name>A0A541B2G1_9NOCA</name>
<evidence type="ECO:0000256" key="1">
    <source>
        <dbReference type="SAM" id="SignalP"/>
    </source>
</evidence>
<proteinExistence type="predicted"/>
<dbReference type="Gene3D" id="3.20.20.80">
    <property type="entry name" value="Glycosidases"/>
    <property type="match status" value="1"/>
</dbReference>
<reference evidence="2 3" key="1">
    <citation type="submission" date="2019-06" db="EMBL/GenBank/DDBJ databases">
        <title>Rhodococcus spaelei sp. nov., isolated from a cave.</title>
        <authorList>
            <person name="Lee S.D."/>
        </authorList>
    </citation>
    <scope>NUCLEOTIDE SEQUENCE [LARGE SCALE GENOMIC DNA]</scope>
    <source>
        <strain evidence="2 3">C9-5</strain>
    </source>
</reference>
<protein>
    <recommendedName>
        <fullName evidence="4">Beta-glucuronidase C-terminal domain-containing protein</fullName>
    </recommendedName>
</protein>
<gene>
    <name evidence="2" type="ORF">FK531_18505</name>
</gene>
<dbReference type="PANTHER" id="PTHR36183:SF2">
    <property type="entry name" value="BETA-GLUCURONIDASE C-TERMINAL DOMAIN-CONTAINING PROTEIN"/>
    <property type="match status" value="1"/>
</dbReference>
<dbReference type="InterPro" id="IPR052974">
    <property type="entry name" value="GH79_Enzymes"/>
</dbReference>
<comment type="caution">
    <text evidence="2">The sequence shown here is derived from an EMBL/GenBank/DDBJ whole genome shotgun (WGS) entry which is preliminary data.</text>
</comment>
<evidence type="ECO:0008006" key="4">
    <source>
        <dbReference type="Google" id="ProtNLM"/>
    </source>
</evidence>
<dbReference type="Proteomes" id="UP000316256">
    <property type="component" value="Unassembled WGS sequence"/>
</dbReference>
<dbReference type="PANTHER" id="PTHR36183">
    <property type="entry name" value="BETA-GLUCURONIDASE"/>
    <property type="match status" value="1"/>
</dbReference>
<feature type="chain" id="PRO_5022172886" description="Beta-glucuronidase C-terminal domain-containing protein" evidence="1">
    <location>
        <begin position="38"/>
        <end position="523"/>
    </location>
</feature>
<organism evidence="2 3">
    <name type="scientific">Rhodococcus spelaei</name>
    <dbReference type="NCBI Taxonomy" id="2546320"/>
    <lineage>
        <taxon>Bacteria</taxon>
        <taxon>Bacillati</taxon>
        <taxon>Actinomycetota</taxon>
        <taxon>Actinomycetes</taxon>
        <taxon>Mycobacteriales</taxon>
        <taxon>Nocardiaceae</taxon>
        <taxon>Rhodococcus</taxon>
    </lineage>
</organism>
<feature type="signal peptide" evidence="1">
    <location>
        <begin position="1"/>
        <end position="37"/>
    </location>
</feature>
<dbReference type="SUPFAM" id="SSF51445">
    <property type="entry name" value="(Trans)glycosidases"/>
    <property type="match status" value="1"/>
</dbReference>
<dbReference type="EMBL" id="VIGH01000008">
    <property type="protein sequence ID" value="TQF66485.1"/>
    <property type="molecule type" value="Genomic_DNA"/>
</dbReference>
<keyword evidence="3" id="KW-1185">Reference proteome</keyword>